<protein>
    <recommendedName>
        <fullName evidence="9">Translation initiation factor eIF4E</fullName>
    </recommendedName>
</protein>
<evidence type="ECO:0000256" key="4">
    <source>
        <dbReference type="ARBA" id="ARBA00022917"/>
    </source>
</evidence>
<dbReference type="EMBL" id="JAVRRD010000027">
    <property type="protein sequence ID" value="KAK5047071.1"/>
    <property type="molecule type" value="Genomic_DNA"/>
</dbReference>
<evidence type="ECO:0000313" key="7">
    <source>
        <dbReference type="EMBL" id="KAK5047071.1"/>
    </source>
</evidence>
<feature type="compositionally biased region" description="Polar residues" evidence="6">
    <location>
        <begin position="239"/>
        <end position="250"/>
    </location>
</feature>
<evidence type="ECO:0008006" key="9">
    <source>
        <dbReference type="Google" id="ProtNLM"/>
    </source>
</evidence>
<feature type="region of interest" description="Disordered" evidence="6">
    <location>
        <begin position="1"/>
        <end position="25"/>
    </location>
</feature>
<dbReference type="GO" id="GO:0016281">
    <property type="term" value="C:eukaryotic translation initiation factor 4F complex"/>
    <property type="evidence" value="ECO:0007669"/>
    <property type="project" value="TreeGrafter"/>
</dbReference>
<keyword evidence="3 5" id="KW-0694">RNA-binding</keyword>
<dbReference type="PANTHER" id="PTHR11960:SF66">
    <property type="entry name" value="EUKARYOTIC TRANSLATION INITIATION FACTOR 4E TYPE 3"/>
    <property type="match status" value="1"/>
</dbReference>
<evidence type="ECO:0000256" key="3">
    <source>
        <dbReference type="ARBA" id="ARBA00022884"/>
    </source>
</evidence>
<dbReference type="GeneID" id="89975181"/>
<dbReference type="Gene3D" id="3.30.760.10">
    <property type="entry name" value="RNA Cap, Translation Initiation Factor Eif4e"/>
    <property type="match status" value="1"/>
</dbReference>
<comment type="similarity">
    <text evidence="5">Belongs to the eukaryotic initiation factor 4E family.</text>
</comment>
<dbReference type="SUPFAM" id="SSF55418">
    <property type="entry name" value="eIF4e-like"/>
    <property type="match status" value="1"/>
</dbReference>
<evidence type="ECO:0000256" key="1">
    <source>
        <dbReference type="ARBA" id="ARBA00022540"/>
    </source>
</evidence>
<keyword evidence="8" id="KW-1185">Reference proteome</keyword>
<dbReference type="RefSeq" id="XP_064702638.1">
    <property type="nucleotide sequence ID" value="XM_064850569.1"/>
</dbReference>
<dbReference type="InterPro" id="IPR001040">
    <property type="entry name" value="TIF_eIF_4E"/>
</dbReference>
<keyword evidence="2" id="KW-0810">Translation regulation</keyword>
<feature type="region of interest" description="Disordered" evidence="6">
    <location>
        <begin position="239"/>
        <end position="265"/>
    </location>
</feature>
<dbReference type="GO" id="GO:0006417">
    <property type="term" value="P:regulation of translation"/>
    <property type="evidence" value="ECO:0007669"/>
    <property type="project" value="UniProtKB-KW"/>
</dbReference>
<name>A0AAV9MZM7_9EURO</name>
<comment type="caution">
    <text evidence="7">The sequence shown here is derived from an EMBL/GenBank/DDBJ whole genome shotgun (WGS) entry which is preliminary data.</text>
</comment>
<dbReference type="Pfam" id="PF01652">
    <property type="entry name" value="IF4E"/>
    <property type="match status" value="1"/>
</dbReference>
<proteinExistence type="inferred from homology"/>
<organism evidence="7 8">
    <name type="scientific">Exophiala bonariae</name>
    <dbReference type="NCBI Taxonomy" id="1690606"/>
    <lineage>
        <taxon>Eukaryota</taxon>
        <taxon>Fungi</taxon>
        <taxon>Dikarya</taxon>
        <taxon>Ascomycota</taxon>
        <taxon>Pezizomycotina</taxon>
        <taxon>Eurotiomycetes</taxon>
        <taxon>Chaetothyriomycetidae</taxon>
        <taxon>Chaetothyriales</taxon>
        <taxon>Herpotrichiellaceae</taxon>
        <taxon>Exophiala</taxon>
    </lineage>
</organism>
<keyword evidence="4 5" id="KW-0648">Protein biosynthesis</keyword>
<dbReference type="AlphaFoldDB" id="A0AAV9MZM7"/>
<evidence type="ECO:0000313" key="8">
    <source>
        <dbReference type="Proteomes" id="UP001358417"/>
    </source>
</evidence>
<gene>
    <name evidence="7" type="ORF">LTR84_007013</name>
</gene>
<dbReference type="PANTHER" id="PTHR11960">
    <property type="entry name" value="EUKARYOTIC TRANSLATION INITIATION FACTOR 4E RELATED"/>
    <property type="match status" value="1"/>
</dbReference>
<dbReference type="InterPro" id="IPR023398">
    <property type="entry name" value="TIF_eIF4e-like"/>
</dbReference>
<accession>A0AAV9MZM7</accession>
<evidence type="ECO:0000256" key="5">
    <source>
        <dbReference type="RuleBase" id="RU004374"/>
    </source>
</evidence>
<evidence type="ECO:0000256" key="6">
    <source>
        <dbReference type="SAM" id="MobiDB-lite"/>
    </source>
</evidence>
<dbReference type="Proteomes" id="UP001358417">
    <property type="component" value="Unassembled WGS sequence"/>
</dbReference>
<dbReference type="GO" id="GO:0000340">
    <property type="term" value="F:RNA 7-methylguanosine cap binding"/>
    <property type="evidence" value="ECO:0007669"/>
    <property type="project" value="TreeGrafter"/>
</dbReference>
<keyword evidence="1 5" id="KW-0396">Initiation factor</keyword>
<dbReference type="GO" id="GO:0003743">
    <property type="term" value="F:translation initiation factor activity"/>
    <property type="evidence" value="ECO:0007669"/>
    <property type="project" value="UniProtKB-KW"/>
</dbReference>
<reference evidence="7 8" key="1">
    <citation type="submission" date="2023-08" db="EMBL/GenBank/DDBJ databases">
        <title>Black Yeasts Isolated from many extreme environments.</title>
        <authorList>
            <person name="Coleine C."/>
            <person name="Stajich J.E."/>
            <person name="Selbmann L."/>
        </authorList>
    </citation>
    <scope>NUCLEOTIDE SEQUENCE [LARGE SCALE GENOMIC DNA]</scope>
    <source>
        <strain evidence="7 8">CCFEE 5792</strain>
    </source>
</reference>
<evidence type="ECO:0000256" key="2">
    <source>
        <dbReference type="ARBA" id="ARBA00022845"/>
    </source>
</evidence>
<sequence>MPASPPPVVSANTDAMTETRPSLPRRSSSLHKALIQKLRPFPFQYVWSVWHSKPDPFEEYRLTLLIDHVSDIAAFYRIFNNMPWNQIRQKDSIHIFRSGIKPLWEDEENRDGGRWLIRVRPEAGRAVKLWEEICILCCGGELQAAITQGERWGKFWHWETAELTTVAEHDHILGMSFSRRPAFTHISIWTKLGSNLRSILILERTILSSLSPDLRPTSHIELSYRKHSEKLFDAGSTMPGFSTPSKSSSAPFGRPGGLQRSLTAT</sequence>